<proteinExistence type="predicted"/>
<keyword evidence="2" id="KW-1185">Reference proteome</keyword>
<accession>A0A7J7XIJ2</accession>
<organism evidence="1 2">
    <name type="scientific">Myotis myotis</name>
    <name type="common">Greater mouse-eared bat</name>
    <name type="synonym">Vespertilio myotis</name>
    <dbReference type="NCBI Taxonomy" id="51298"/>
    <lineage>
        <taxon>Eukaryota</taxon>
        <taxon>Metazoa</taxon>
        <taxon>Chordata</taxon>
        <taxon>Craniata</taxon>
        <taxon>Vertebrata</taxon>
        <taxon>Euteleostomi</taxon>
        <taxon>Mammalia</taxon>
        <taxon>Eutheria</taxon>
        <taxon>Laurasiatheria</taxon>
        <taxon>Chiroptera</taxon>
        <taxon>Yangochiroptera</taxon>
        <taxon>Vespertilionidae</taxon>
        <taxon>Myotis</taxon>
    </lineage>
</organism>
<protein>
    <submittedName>
        <fullName evidence="1">Uncharacterized protein</fullName>
    </submittedName>
</protein>
<comment type="caution">
    <text evidence="1">The sequence shown here is derived from an EMBL/GenBank/DDBJ whole genome shotgun (WGS) entry which is preliminary data.</text>
</comment>
<dbReference type="AlphaFoldDB" id="A0A7J7XIJ2"/>
<sequence>MAQSLLRKGRVKSLSPALHLQKAAHHWPADAFHWPNGIGQSSMGGCGMILLGLFSDMPLGPPWFRDLTRLWCQLIQAEWLGGFDPPYDIVITLAGARRKKEDIHLARTDLASLWLFFITAVEGLSW</sequence>
<gene>
    <name evidence="1" type="ORF">mMyoMyo1_011732</name>
</gene>
<reference evidence="1 2" key="1">
    <citation type="journal article" date="2020" name="Nature">
        <title>Six reference-quality genomes reveal evolution of bat adaptations.</title>
        <authorList>
            <person name="Jebb D."/>
            <person name="Huang Z."/>
            <person name="Pippel M."/>
            <person name="Hughes G.M."/>
            <person name="Lavrichenko K."/>
            <person name="Devanna P."/>
            <person name="Winkler S."/>
            <person name="Jermiin L.S."/>
            <person name="Skirmuntt E.C."/>
            <person name="Katzourakis A."/>
            <person name="Burkitt-Gray L."/>
            <person name="Ray D.A."/>
            <person name="Sullivan K.A.M."/>
            <person name="Roscito J.G."/>
            <person name="Kirilenko B.M."/>
            <person name="Davalos L.M."/>
            <person name="Corthals A.P."/>
            <person name="Power M.L."/>
            <person name="Jones G."/>
            <person name="Ransome R.D."/>
            <person name="Dechmann D.K.N."/>
            <person name="Locatelli A.G."/>
            <person name="Puechmaille S.J."/>
            <person name="Fedrigo O."/>
            <person name="Jarvis E.D."/>
            <person name="Hiller M."/>
            <person name="Vernes S.C."/>
            <person name="Myers E.W."/>
            <person name="Teeling E.C."/>
        </authorList>
    </citation>
    <scope>NUCLEOTIDE SEQUENCE [LARGE SCALE GENOMIC DNA]</scope>
    <source>
        <strain evidence="1">MMyoMyo1</strain>
        <tissue evidence="1">Flight muscle</tissue>
    </source>
</reference>
<name>A0A7J7XIJ2_MYOMY</name>
<evidence type="ECO:0000313" key="1">
    <source>
        <dbReference type="EMBL" id="KAF6349176.1"/>
    </source>
</evidence>
<evidence type="ECO:0000313" key="2">
    <source>
        <dbReference type="Proteomes" id="UP000527355"/>
    </source>
</evidence>
<dbReference type="EMBL" id="JABWUV010000006">
    <property type="protein sequence ID" value="KAF6349176.1"/>
    <property type="molecule type" value="Genomic_DNA"/>
</dbReference>
<dbReference type="Proteomes" id="UP000527355">
    <property type="component" value="Unassembled WGS sequence"/>
</dbReference>